<keyword evidence="1" id="KW-1133">Transmembrane helix</keyword>
<dbReference type="EMBL" id="VCDI01000005">
    <property type="protein sequence ID" value="TLU71686.1"/>
    <property type="molecule type" value="Genomic_DNA"/>
</dbReference>
<feature type="transmembrane region" description="Helical" evidence="1">
    <location>
        <begin position="73"/>
        <end position="90"/>
    </location>
</feature>
<evidence type="ECO:0008006" key="4">
    <source>
        <dbReference type="Google" id="ProtNLM"/>
    </source>
</evidence>
<accession>A0A5R9J8J1</accession>
<dbReference type="Pfam" id="PF09928">
    <property type="entry name" value="DUF2160"/>
    <property type="match status" value="1"/>
</dbReference>
<keyword evidence="1" id="KW-0472">Membrane</keyword>
<protein>
    <recommendedName>
        <fullName evidence="4">DUF2160 domain-containing protein</fullName>
    </recommendedName>
</protein>
<comment type="caution">
    <text evidence="2">The sequence shown here is derived from an EMBL/GenBank/DDBJ whole genome shotgun (WGS) entry which is preliminary data.</text>
</comment>
<sequence>MGWMAWNWHTAVFFLVIALLLALMTVLAITRPETPRRGILRFPTTRGDRLFVSLIGTAFIYILWIRFTGGNTMWAPLVISILYVTAMFRFA</sequence>
<organism evidence="2 3">
    <name type="scientific">Lichenicoccus roseus</name>
    <dbReference type="NCBI Taxonomy" id="2683649"/>
    <lineage>
        <taxon>Bacteria</taxon>
        <taxon>Pseudomonadati</taxon>
        <taxon>Pseudomonadota</taxon>
        <taxon>Alphaproteobacteria</taxon>
        <taxon>Acetobacterales</taxon>
        <taxon>Acetobacteraceae</taxon>
        <taxon>Lichenicoccus</taxon>
    </lineage>
</organism>
<reference evidence="2 3" key="1">
    <citation type="submission" date="2019-05" db="EMBL/GenBank/DDBJ databases">
        <authorList>
            <person name="Pankratov T."/>
            <person name="Grouzdev D."/>
        </authorList>
    </citation>
    <scope>NUCLEOTIDE SEQUENCE [LARGE SCALE GENOMIC DNA]</scope>
    <source>
        <strain evidence="2 3">KEBCLARHB70R</strain>
    </source>
</reference>
<feature type="transmembrane region" description="Helical" evidence="1">
    <location>
        <begin position="50"/>
        <end position="67"/>
    </location>
</feature>
<evidence type="ECO:0000256" key="1">
    <source>
        <dbReference type="SAM" id="Phobius"/>
    </source>
</evidence>
<name>A0A5R9J8J1_9PROT</name>
<dbReference type="AlphaFoldDB" id="A0A5R9J8J1"/>
<dbReference type="InterPro" id="IPR018678">
    <property type="entry name" value="DUF2160_TM"/>
</dbReference>
<dbReference type="OrthoDB" id="5420630at2"/>
<proteinExistence type="predicted"/>
<feature type="transmembrane region" description="Helical" evidence="1">
    <location>
        <begin position="6"/>
        <end position="29"/>
    </location>
</feature>
<keyword evidence="3" id="KW-1185">Reference proteome</keyword>
<dbReference type="RefSeq" id="WP_138326756.1">
    <property type="nucleotide sequence ID" value="NZ_VCDI01000005.1"/>
</dbReference>
<evidence type="ECO:0000313" key="3">
    <source>
        <dbReference type="Proteomes" id="UP000305654"/>
    </source>
</evidence>
<keyword evidence="1" id="KW-0812">Transmembrane</keyword>
<gene>
    <name evidence="2" type="ORF">FE263_14540</name>
</gene>
<evidence type="ECO:0000313" key="2">
    <source>
        <dbReference type="EMBL" id="TLU71686.1"/>
    </source>
</evidence>
<dbReference type="Proteomes" id="UP000305654">
    <property type="component" value="Unassembled WGS sequence"/>
</dbReference>